<dbReference type="Pfam" id="PF04041">
    <property type="entry name" value="Glyco_hydro_130"/>
    <property type="match status" value="1"/>
</dbReference>
<name>A0A132PEN6_9MYCO</name>
<proteinExistence type="inferred from homology"/>
<evidence type="ECO:0000313" key="4">
    <source>
        <dbReference type="EMBL" id="KWX20773.1"/>
    </source>
</evidence>
<keyword evidence="4" id="KW-0378">Hydrolase</keyword>
<evidence type="ECO:0000256" key="3">
    <source>
        <dbReference type="ARBA" id="ARBA00024356"/>
    </source>
</evidence>
<evidence type="ECO:0000313" key="5">
    <source>
        <dbReference type="Proteomes" id="UP000070612"/>
    </source>
</evidence>
<comment type="caution">
    <text evidence="4">The sequence shown here is derived from an EMBL/GenBank/DDBJ whole genome shotgun (WGS) entry which is preliminary data.</text>
</comment>
<evidence type="ECO:0000256" key="2">
    <source>
        <dbReference type="ARBA" id="ARBA00022679"/>
    </source>
</evidence>
<keyword evidence="2" id="KW-0808">Transferase</keyword>
<sequence length="492" mass="53100">MTPHSPAVTRSQHQSAADPSRVITRLFVPGQEGFELQESRAGKVLARILALNDDEVQVALDDVVARCESRHRNLIGTFRLHAGELADRMDPGCNLSEARLLLIGAMFTNEYAIEGAALCNPSIVAHPDQSGAAPGSLRFVMSVRGIGEGHRSSIGFRTGIVDSSGSAAIDDPARFATVGATMPSVLDAAVFRSELARRHDAGEAAEYVLGALGDRFTRADLDERLERLQRHRSTRRHAPDTIALIRAVADRAYAIEFCTDTDLSERVLWPATSAEAAGMEDARFVRFVDDDGSVTFYATYTAYSGSHISQQLLTTTDFASFTSVPMVGRAAANKGVALFPRRINGRFAAMSRSDRESNTVAYSDHLAVWTDSSPCQQPVEAWETLQLGNCGPPIETDAGWLVLTHGVGPMRTYRIGAILLDLDDPTRILGRLTEPLLSPETDERDGYVPNVVYSCGALLHGDTLVLPYGIGDAAIGIATVPLPELLDALRAA</sequence>
<keyword evidence="4" id="KW-0326">Glycosidase</keyword>
<comment type="similarity">
    <text evidence="3">Belongs to the glycosyl hydrolase 130 family.</text>
</comment>
<keyword evidence="5" id="KW-1185">Reference proteome</keyword>
<dbReference type="PANTHER" id="PTHR34106">
    <property type="entry name" value="GLYCOSIDASE"/>
    <property type="match status" value="1"/>
</dbReference>
<reference evidence="4 5" key="1">
    <citation type="submission" date="2015-07" db="EMBL/GenBank/DDBJ databases">
        <title>A draft genome sequence of Mycobacterium wolinskyi.</title>
        <authorList>
            <person name="de Man T.J."/>
            <person name="Perry K.A."/>
            <person name="Coulliette A.D."/>
            <person name="Jensen B."/>
            <person name="Toney N.C."/>
            <person name="Limbago B.M."/>
            <person name="Noble-Wang J."/>
        </authorList>
    </citation>
    <scope>NUCLEOTIDE SEQUENCE [LARGE SCALE GENOMIC DNA]</scope>
    <source>
        <strain evidence="4 5">CDC_01</strain>
    </source>
</reference>
<dbReference type="InterPro" id="IPR023296">
    <property type="entry name" value="Glyco_hydro_beta-prop_sf"/>
</dbReference>
<dbReference type="PANTHER" id="PTHR34106:SF4">
    <property type="entry name" value="BLL5143 PROTEIN"/>
    <property type="match status" value="1"/>
</dbReference>
<protein>
    <submittedName>
        <fullName evidence="4">Glycosidase</fullName>
    </submittedName>
</protein>
<dbReference type="GO" id="GO:0016757">
    <property type="term" value="F:glycosyltransferase activity"/>
    <property type="evidence" value="ECO:0007669"/>
    <property type="project" value="UniProtKB-KW"/>
</dbReference>
<dbReference type="GO" id="GO:0016798">
    <property type="term" value="F:hydrolase activity, acting on glycosyl bonds"/>
    <property type="evidence" value="ECO:0007669"/>
    <property type="project" value="UniProtKB-KW"/>
</dbReference>
<keyword evidence="1" id="KW-0328">Glycosyltransferase</keyword>
<dbReference type="Gene3D" id="2.115.10.20">
    <property type="entry name" value="Glycosyl hydrolase domain, family 43"/>
    <property type="match status" value="1"/>
</dbReference>
<dbReference type="SUPFAM" id="SSF75005">
    <property type="entry name" value="Arabinanase/levansucrase/invertase"/>
    <property type="match status" value="1"/>
</dbReference>
<dbReference type="AlphaFoldDB" id="A0A132PEN6"/>
<evidence type="ECO:0000256" key="1">
    <source>
        <dbReference type="ARBA" id="ARBA00022676"/>
    </source>
</evidence>
<gene>
    <name evidence="4" type="ORF">AFM11_28420</name>
</gene>
<dbReference type="InterPro" id="IPR007184">
    <property type="entry name" value="Mannoside_phosphorylase"/>
</dbReference>
<dbReference type="CDD" id="cd18613">
    <property type="entry name" value="GH130"/>
    <property type="match status" value="1"/>
</dbReference>
<dbReference type="Proteomes" id="UP000070612">
    <property type="component" value="Unassembled WGS sequence"/>
</dbReference>
<dbReference type="EMBL" id="LGTW01000024">
    <property type="protein sequence ID" value="KWX20773.1"/>
    <property type="molecule type" value="Genomic_DNA"/>
</dbReference>
<dbReference type="RefSeq" id="WP_067856111.1">
    <property type="nucleotide sequence ID" value="NZ_LGTW01000024.1"/>
</dbReference>
<organism evidence="4 5">
    <name type="scientific">Mycolicibacterium wolinskyi</name>
    <dbReference type="NCBI Taxonomy" id="59750"/>
    <lineage>
        <taxon>Bacteria</taxon>
        <taxon>Bacillati</taxon>
        <taxon>Actinomycetota</taxon>
        <taxon>Actinomycetes</taxon>
        <taxon>Mycobacteriales</taxon>
        <taxon>Mycobacteriaceae</taxon>
        <taxon>Mycolicibacterium</taxon>
    </lineage>
</organism>
<dbReference type="PATRIC" id="fig|59750.3.peg.3562"/>
<accession>A0A132PEN6</accession>